<dbReference type="VEuPathDB" id="HostDB:ENSG00000152556"/>
<dbReference type="ProteomicsDB" id="28655"/>
<sequence length="176" mass="19599">MHKDEFHLKFFMCVIQSRQLVRTPQRTAGEASTSSMLIPKPPPKTDILKSLDTMDDPDTVGSIPVFKTECAEVEIQVSKRKRAVVKARGDPTVETMKQREEWIMTHEEHHAAKTLGIGKAIAVLTSGGDAQEMGRDRPGAVAHTCNPRTLGGRGGQITRGWEFETSLTNMEKPRLY</sequence>
<dbReference type="Ensembl" id="ENST00000547581.5">
    <property type="protein sequence ID" value="ENSP00000447992.1"/>
    <property type="gene ID" value="ENSG00000152556.18"/>
</dbReference>
<evidence type="ECO:0007829" key="5">
    <source>
        <dbReference type="ProteomicsDB" id="F8VTT5"/>
    </source>
</evidence>
<dbReference type="Ensembl" id="ENST00000547581.5">
    <property type="protein sequence ID" value="ENSP00000447992.1"/>
    <property type="gene ID" value="ENSG00000152556.17"/>
</dbReference>
<dbReference type="GeneTree" id="ENSGT00940000155440"/>
<dbReference type="AlphaFoldDB" id="F8VTT5"/>
<dbReference type="OrthoDB" id="537915at2759"/>
<dbReference type="Proteomes" id="UP000005640">
    <property type="component" value="Chromosome 12"/>
</dbReference>
<dbReference type="EMBL" id="AC004801">
    <property type="status" value="NOT_ANNOTATED_CDS"/>
    <property type="molecule type" value="Genomic_DNA"/>
</dbReference>
<organism evidence="2 3">
    <name type="scientific">Homo sapiens</name>
    <name type="common">Human</name>
    <dbReference type="NCBI Taxonomy" id="9606"/>
    <lineage>
        <taxon>Eukaryota</taxon>
        <taxon>Metazoa</taxon>
        <taxon>Chordata</taxon>
        <taxon>Craniata</taxon>
        <taxon>Vertebrata</taxon>
        <taxon>Euteleostomi</taxon>
        <taxon>Mammalia</taxon>
        <taxon>Eutheria</taxon>
        <taxon>Euarchontoglires</taxon>
        <taxon>Primates</taxon>
        <taxon>Haplorrhini</taxon>
        <taxon>Catarrhini</taxon>
        <taxon>Hominidae</taxon>
        <taxon>Homo</taxon>
    </lineage>
</organism>
<dbReference type="MassIVE" id="F8VTT5"/>
<dbReference type="Bgee" id="ENSG00000152556">
    <property type="expression patterns" value="Expressed in gluteal muscle and 212 other cell types or tissues"/>
</dbReference>
<proteinExistence type="evidence at protein level"/>
<reference evidence="2" key="5">
    <citation type="submission" date="2025-09" db="UniProtKB">
        <authorList>
            <consortium name="Ensembl"/>
        </authorList>
    </citation>
    <scope>IDENTIFICATION</scope>
</reference>
<dbReference type="HGNC" id="HGNC:8877">
    <property type="gene designation" value="PFKM"/>
</dbReference>
<keyword evidence="4 5" id="KW-1267">Proteomics identification</keyword>
<evidence type="ECO:0000256" key="1">
    <source>
        <dbReference type="SAM" id="MobiDB-lite"/>
    </source>
</evidence>
<name>F8VTT5_HUMAN</name>
<evidence type="ECO:0000313" key="2">
    <source>
        <dbReference type="Ensembl" id="ENSP00000447992.1"/>
    </source>
</evidence>
<reference evidence="2 3" key="2">
    <citation type="journal article" date="2004" name="Nature">
        <title>Finishing the euchromatic sequence of the human genome.</title>
        <authorList>
            <consortium name="International Human Genome Sequencing Consortium"/>
        </authorList>
    </citation>
    <scope>NUCLEOTIDE SEQUENCE [LARGE SCALE GENOMIC DNA]</scope>
</reference>
<dbReference type="UCSC" id="uc058nfi.1">
    <property type="organism name" value="human"/>
</dbReference>
<gene>
    <name evidence="2" type="primary">PFKM</name>
</gene>
<dbReference type="EMBL" id="AC074029">
    <property type="status" value="NOT_ANNOTATED_CDS"/>
    <property type="molecule type" value="Genomic_DNA"/>
</dbReference>
<dbReference type="HOGENOM" id="CLU_130465_0_0_1"/>
<evidence type="ECO:0000313" key="3">
    <source>
        <dbReference type="Proteomes" id="UP000005640"/>
    </source>
</evidence>
<dbReference type="ExpressionAtlas" id="F8VTT5">
    <property type="expression patterns" value="baseline and differential"/>
</dbReference>
<reference evidence="2 3" key="1">
    <citation type="journal article" date="2001" name="Nature">
        <title>Initial sequencing and analysis of the human genome.</title>
        <authorList>
            <consortium name="International Human Genome Sequencing Consortium"/>
            <person name="Lander E.S."/>
            <person name="Linton L.M."/>
            <person name="Birren B."/>
            <person name="Nusbaum C."/>
            <person name="Zody M.C."/>
            <person name="Baldwin J."/>
            <person name="Devon K."/>
            <person name="Dewar K."/>
            <person name="Doyle M."/>
            <person name="FitzHugh W."/>
            <person name="Funke R."/>
            <person name="Gage D."/>
            <person name="Harris K."/>
            <person name="Heaford A."/>
            <person name="Howland J."/>
            <person name="Kann L."/>
            <person name="Lehoczky J."/>
            <person name="LeVine R."/>
            <person name="McEwan P."/>
            <person name="McKernan K."/>
            <person name="Meldrim J."/>
            <person name="Mesirov J.P."/>
            <person name="Miranda C."/>
            <person name="Morris W."/>
            <person name="Naylor J."/>
            <person name="Raymond C."/>
            <person name="Rosetti M."/>
            <person name="Santos R."/>
            <person name="Sheridan A."/>
            <person name="Sougnez C."/>
            <person name="Stange-Thomann N."/>
            <person name="Stojanovic N."/>
            <person name="Subramanian A."/>
            <person name="Wyman D."/>
            <person name="Rogers J."/>
            <person name="Sulston J."/>
            <person name="Ainscough R."/>
            <person name="Beck S."/>
            <person name="Bentley D."/>
            <person name="Burton J."/>
            <person name="Clee C."/>
            <person name="Carter N."/>
            <person name="Coulson A."/>
            <person name="Deadman R."/>
            <person name="Deloukas P."/>
            <person name="Dunham A."/>
            <person name="Dunham I."/>
            <person name="Durbin R."/>
            <person name="French L."/>
            <person name="Grafham D."/>
            <person name="Gregory S."/>
            <person name="Hubbard T."/>
            <person name="Humphray S."/>
            <person name="Hunt A."/>
            <person name="Jones M."/>
            <person name="Lloyd C."/>
            <person name="McMurray A."/>
            <person name="Matthews L."/>
            <person name="Mercer S."/>
            <person name="Milne S."/>
            <person name="Mullikin J.C."/>
            <person name="Mungall A."/>
            <person name="Plumb R."/>
            <person name="Ross M."/>
            <person name="Shownkeen R."/>
            <person name="Sims S."/>
            <person name="Waterston R.H."/>
            <person name="Wilson R.K."/>
            <person name="Hillier L.W."/>
            <person name="McPherson J.D."/>
            <person name="Marra M.A."/>
            <person name="Mardis E.R."/>
            <person name="Fulton L.A."/>
            <person name="Chinwalla A.T."/>
            <person name="Pepin K.H."/>
            <person name="Gish W.R."/>
            <person name="Chissoe S.L."/>
            <person name="Wendl M.C."/>
            <person name="Delehaunty K.D."/>
            <person name="Miner T.L."/>
            <person name="Delehaunty A."/>
            <person name="Kramer J.B."/>
            <person name="Cook L.L."/>
            <person name="Fulton R.S."/>
            <person name="Johnson D.L."/>
            <person name="Minx P.J."/>
            <person name="Clifton S.W."/>
            <person name="Hawkins T."/>
            <person name="Branscomb E."/>
            <person name="Predki P."/>
            <person name="Richardson P."/>
            <person name="Wenning S."/>
            <person name="Slezak T."/>
            <person name="Doggett N."/>
            <person name="Cheng J.F."/>
            <person name="Olsen A."/>
            <person name="Lucas S."/>
            <person name="Elkin C."/>
            <person name="Uberbacher E."/>
            <person name="Frazier M."/>
            <person name="Gibbs R.A."/>
            <person name="Muzny D.M."/>
            <person name="Scherer S.E."/>
            <person name="Bouck J.B."/>
            <person name="Sodergren E.J."/>
            <person name="Worley K.C."/>
            <person name="Rives C.M."/>
            <person name="Gorrell J.H."/>
            <person name="Metzker M.L."/>
            <person name="Naylor S.L."/>
            <person name="Kucherlapati R.S."/>
            <person name="Nelson D.L."/>
            <person name="Weinstock G.M."/>
            <person name="Sakaki Y."/>
            <person name="Fujiyama A."/>
            <person name="Hattori M."/>
            <person name="Yada T."/>
            <person name="Toyoda A."/>
            <person name="Itoh T."/>
            <person name="Kawagoe C."/>
            <person name="Watanabe H."/>
            <person name="Totoki Y."/>
            <person name="Taylor T."/>
            <person name="Weissenbach J."/>
            <person name="Heilig R."/>
            <person name="Saurin W."/>
            <person name="Artiguenave F."/>
            <person name="Brottier P."/>
            <person name="Bruls T."/>
            <person name="Pelletier E."/>
            <person name="Robert C."/>
            <person name="Wincker P."/>
            <person name="Smith D.R."/>
            <person name="Doucette-Stamm L."/>
            <person name="Rubenfield M."/>
            <person name="Weinstock K."/>
            <person name="Lee H.M."/>
            <person name="Dubois J."/>
            <person name="Rosenthal A."/>
            <person name="Platzer M."/>
            <person name="Nyakatura G."/>
            <person name="Taudien S."/>
            <person name="Rump A."/>
            <person name="Yang H."/>
            <person name="Yu J."/>
            <person name="Wang J."/>
            <person name="Huang G."/>
            <person name="Gu J."/>
            <person name="Hood L."/>
            <person name="Rowen L."/>
            <person name="Madan A."/>
            <person name="Qin S."/>
            <person name="Davis R.W."/>
            <person name="Federspiel N.A."/>
            <person name="Abola A.P."/>
            <person name="Proctor M.J."/>
            <person name="Myers R.M."/>
            <person name="Schmutz J."/>
            <person name="Dickson M."/>
            <person name="Grimwood J."/>
            <person name="Cox D.R."/>
            <person name="Olson M.V."/>
            <person name="Kaul R."/>
            <person name="Raymond C."/>
            <person name="Shimizu N."/>
            <person name="Kawasaki K."/>
            <person name="Minoshima S."/>
            <person name="Evans G.A."/>
            <person name="Athanasiou M."/>
            <person name="Schultz R."/>
            <person name="Roe B.A."/>
            <person name="Chen F."/>
            <person name="Pan H."/>
            <person name="Ramser J."/>
            <person name="Lehrach H."/>
            <person name="Reinhardt R."/>
            <person name="McCombie W.R."/>
            <person name="de la Bastide M."/>
            <person name="Dedhia N."/>
            <person name="Blocker H."/>
            <person name="Hornischer K."/>
            <person name="Nordsiek G."/>
            <person name="Agarwala R."/>
            <person name="Aravind L."/>
            <person name="Bailey J.A."/>
            <person name="Bateman A."/>
            <person name="Batzoglou S."/>
            <person name="Birney E."/>
            <person name="Bork P."/>
            <person name="Brown D.G."/>
            <person name="Burge C.B."/>
            <person name="Cerutti L."/>
            <person name="Chen H.C."/>
            <person name="Church D."/>
            <person name="Clamp M."/>
            <person name="Copley R.R."/>
            <person name="Doerks T."/>
            <person name="Eddy S.R."/>
            <person name="Eichler E.E."/>
            <person name="Furey T.S."/>
            <person name="Galagan J."/>
            <person name="Gilbert J.G."/>
            <person name="Harmon C."/>
            <person name="Hayashizaki Y."/>
            <person name="Haussler D."/>
            <person name="Hermjakob H."/>
            <person name="Hokamp K."/>
            <person name="Jang W."/>
            <person name="Johnson L.S."/>
            <person name="Jones T.A."/>
            <person name="Kasif S."/>
            <person name="Kaspryzk A."/>
            <person name="Kennedy S."/>
            <person name="Kent W.J."/>
            <person name="Kitts P."/>
            <person name="Koonin E.V."/>
            <person name="Korf I."/>
            <person name="Kulp D."/>
            <person name="Lancet D."/>
            <person name="Lowe T.M."/>
            <person name="McLysaght A."/>
            <person name="Mikkelsen T."/>
            <person name="Moran J.V."/>
            <person name="Mulder N."/>
            <person name="Pollara V.J."/>
            <person name="Ponting C.P."/>
            <person name="Schuler G."/>
            <person name="Schultz J."/>
            <person name="Slater G."/>
            <person name="Smit A.F."/>
            <person name="Stupka E."/>
            <person name="Szustakowski J."/>
            <person name="Thierry-Mieg D."/>
            <person name="Thierry-Mieg J."/>
            <person name="Wagner L."/>
            <person name="Wallis J."/>
            <person name="Wheeler R."/>
            <person name="Williams A."/>
            <person name="Wolf Y.I."/>
            <person name="Wolfe K.H."/>
            <person name="Yang S.P."/>
            <person name="Yeh R.F."/>
            <person name="Collins F."/>
            <person name="Guyer M.S."/>
            <person name="Peterson J."/>
            <person name="Felsenfeld A."/>
            <person name="Wetterstrand K.A."/>
            <person name="Patrinos A."/>
            <person name="Morgan M.J."/>
            <person name="de Jong P."/>
            <person name="Catanese J.J."/>
            <person name="Osoegawa K."/>
            <person name="Shizuya H."/>
            <person name="Choi S."/>
            <person name="Chen Y.J."/>
        </authorList>
    </citation>
    <scope>NUCLEOTIDE SEQUENCE [LARGE SCALE GENOMIC DNA]</scope>
</reference>
<dbReference type="OpenTargets" id="ENSG00000152556"/>
<feature type="region of interest" description="Disordered" evidence="1">
    <location>
        <begin position="22"/>
        <end position="43"/>
    </location>
</feature>
<evidence type="ECO:0007829" key="4">
    <source>
        <dbReference type="PeptideAtlas" id="F8VTT5"/>
    </source>
</evidence>
<reference evidence="2 3" key="3">
    <citation type="journal article" date="2006" name="Nature">
        <title>The finished DNA sequence of human chromosome 12.</title>
        <authorList>
            <consortium name="Baylor College of Medicine Human Genome Sequencing Center Sequence Production Team"/>
            <person name="Scherer S.E."/>
            <person name="Muzny D.M."/>
            <person name="Buhay C.J."/>
            <person name="Chen R."/>
            <person name="Cree A."/>
            <person name="Ding Y."/>
            <person name="Dugan-Rocha S."/>
            <person name="Gill R."/>
            <person name="Gunaratne P."/>
            <person name="Harris R.A."/>
            <person name="Hawes A.C."/>
            <person name="Hernandez J."/>
            <person name="Hodgson A.V."/>
            <person name="Hume J."/>
            <person name="Jackson A."/>
            <person name="Khan Z.M."/>
            <person name="Kovar-Smith C."/>
            <person name="Lewis L.R."/>
            <person name="Lozado R.J."/>
            <person name="Metzker M.L."/>
            <person name="Milosavljevic A."/>
            <person name="Miner G.R."/>
            <person name="Montgomery K.T."/>
            <person name="Morgan M.B."/>
            <person name="Nazareth L.V."/>
            <person name="Scott G."/>
            <person name="Sodergren E."/>
            <person name="Song X.Z."/>
            <person name="Steffen D."/>
            <person name="Lovering R.C."/>
            <person name="Wheeler D.A."/>
            <person name="Worley K.C."/>
            <person name="Yuan Y."/>
            <person name="Zhang Z."/>
            <person name="Adams C.Q."/>
            <person name="Ansari-Lari M.A."/>
            <person name="Ayele M."/>
            <person name="Brown M.J."/>
            <person name="Chen G."/>
            <person name="Chen Z."/>
            <person name="Clerc-Blankenburg K.P."/>
            <person name="Davis C."/>
            <person name="Delgado O."/>
            <person name="Dinh H.H."/>
            <person name="Draper H."/>
            <person name="Gonzalez-Garay M.L."/>
            <person name="Havlak P."/>
            <person name="Jackson L.R."/>
            <person name="Jacob L.S."/>
            <person name="Kelly S.H."/>
            <person name="Li L."/>
            <person name="Li Z."/>
            <person name="Liu J."/>
            <person name="Liu W."/>
            <person name="Lu J."/>
            <person name="Maheshwari M."/>
            <person name="Nguyen B.V."/>
            <person name="Okwuonu G.O."/>
            <person name="Pasternak S."/>
            <person name="Perez L.M."/>
            <person name="Plopper F.J."/>
            <person name="Santibanez J."/>
            <person name="Shen H."/>
            <person name="Tabor P.E."/>
            <person name="Verduzco D."/>
            <person name="Waldron L."/>
            <person name="Wang Q."/>
            <person name="Williams G.A."/>
            <person name="Zhang J."/>
            <person name="Zhou J."/>
            <person name="Allen C.C."/>
            <person name="Amin A.G."/>
            <person name="Anyalebechi V."/>
            <person name="Bailey M."/>
            <person name="Barbaria J.A."/>
            <person name="Bimage K.E."/>
            <person name="Bryant N.P."/>
            <person name="Burch P.E."/>
            <person name="Burkett C.E."/>
            <person name="Burrell K.L."/>
            <person name="Calderon E."/>
            <person name="Cardenas V."/>
            <person name="Carter K."/>
            <person name="Casias K."/>
            <person name="Cavazos I."/>
            <person name="Cavazos S.R."/>
            <person name="Ceasar H."/>
            <person name="Chacko J."/>
            <person name="Chan S.N."/>
            <person name="Chavez D."/>
            <person name="Christopoulos C."/>
            <person name="Chu J."/>
            <person name="Cockrell R."/>
            <person name="Cox C.D."/>
            <person name="Dang M."/>
            <person name="Dathorne S.R."/>
            <person name="David R."/>
            <person name="Davis C.M."/>
            <person name="Davy-Carroll L."/>
            <person name="Deshazo D.R."/>
            <person name="Donlin J.E."/>
            <person name="D'Souza L."/>
            <person name="Eaves K.A."/>
            <person name="Egan A."/>
            <person name="Emery-Cohen A.J."/>
            <person name="Escotto M."/>
            <person name="Flagg N."/>
            <person name="Forbes L.D."/>
            <person name="Gabisi A.M."/>
            <person name="Garza M."/>
            <person name="Hamilton C."/>
            <person name="Henderson N."/>
            <person name="Hernandez O."/>
            <person name="Hines S."/>
            <person name="Hogues M.E."/>
            <person name="Huang M."/>
            <person name="Idlebird D.G."/>
            <person name="Johnson R."/>
            <person name="Jolivet A."/>
            <person name="Jones S."/>
            <person name="Kagan R."/>
            <person name="King L.M."/>
            <person name="Leal B."/>
            <person name="Lebow H."/>
            <person name="Lee S."/>
            <person name="LeVan J.M."/>
            <person name="Lewis L.C."/>
            <person name="London P."/>
            <person name="Lorensuhewa L.M."/>
            <person name="Loulseged H."/>
            <person name="Lovett D.A."/>
            <person name="Lucier A."/>
            <person name="Lucier R.L."/>
            <person name="Ma J."/>
            <person name="Madu R.C."/>
            <person name="Mapua P."/>
            <person name="Martindale A.D."/>
            <person name="Martinez E."/>
            <person name="Massey E."/>
            <person name="Mawhiney S."/>
            <person name="Meador M.G."/>
            <person name="Mendez S."/>
            <person name="Mercado C."/>
            <person name="Mercado I.C."/>
            <person name="Merritt C.E."/>
            <person name="Miner Z.L."/>
            <person name="Minja E."/>
            <person name="Mitchell T."/>
            <person name="Mohabbat F."/>
            <person name="Mohabbat K."/>
            <person name="Montgomery B."/>
            <person name="Moore N."/>
            <person name="Morris S."/>
            <person name="Munidasa M."/>
            <person name="Ngo R.N."/>
            <person name="Nguyen N.B."/>
            <person name="Nickerson E."/>
            <person name="Nwaokelemeh O.O."/>
            <person name="Nwokenkwo S."/>
            <person name="Obregon M."/>
            <person name="Oguh M."/>
            <person name="Oragunye N."/>
            <person name="Oviedo R.J."/>
            <person name="Parish B.J."/>
            <person name="Parker D.N."/>
            <person name="Parrish J."/>
            <person name="Parks K.L."/>
            <person name="Paul H.A."/>
            <person name="Payton B.A."/>
            <person name="Perez A."/>
            <person name="Perrin W."/>
            <person name="Pickens A."/>
            <person name="Primus E.L."/>
            <person name="Pu L.L."/>
            <person name="Puazo M."/>
            <person name="Quiles M.M."/>
            <person name="Quiroz J.B."/>
            <person name="Rabata D."/>
            <person name="Reeves K."/>
            <person name="Ruiz S.J."/>
            <person name="Shao H."/>
            <person name="Sisson I."/>
            <person name="Sonaike T."/>
            <person name="Sorelle R.P."/>
            <person name="Sutton A.E."/>
            <person name="Svatek A.F."/>
            <person name="Svetz L.A."/>
            <person name="Tamerisa K.S."/>
            <person name="Taylor T.R."/>
            <person name="Teague B."/>
            <person name="Thomas N."/>
            <person name="Thorn R.D."/>
            <person name="Trejos Z.Y."/>
            <person name="Trevino B.K."/>
            <person name="Ukegbu O.N."/>
            <person name="Urban J.B."/>
            <person name="Vasquez L.I."/>
            <person name="Vera V.A."/>
            <person name="Villasana D.M."/>
            <person name="Wang L."/>
            <person name="Ward-Moore S."/>
            <person name="Warren J.T."/>
            <person name="Wei X."/>
            <person name="White F."/>
            <person name="Williamson A.L."/>
            <person name="Wleczyk R."/>
            <person name="Wooden H.S."/>
            <person name="Wooden S.H."/>
            <person name="Yen J."/>
            <person name="Yoon L."/>
            <person name="Yoon V."/>
            <person name="Zorrilla S.E."/>
            <person name="Nelson D."/>
            <person name="Kucherlapati R."/>
            <person name="Weinstock G."/>
            <person name="Gibbs R.A."/>
            <person name="null."/>
        </authorList>
    </citation>
    <scope>NUCLEOTIDE SEQUENCE [LARGE SCALE GENOMIC DNA]</scope>
</reference>
<keyword evidence="3" id="KW-1185">Reference proteome</keyword>
<reference evidence="2" key="4">
    <citation type="submission" date="2025-08" db="UniProtKB">
        <authorList>
            <consortium name="Ensembl"/>
        </authorList>
    </citation>
    <scope>IDENTIFICATION</scope>
</reference>
<dbReference type="ChiTaRS" id="PFKM">
    <property type="organism name" value="human"/>
</dbReference>
<protein>
    <submittedName>
        <fullName evidence="2">Phosphofructokinase, muscle</fullName>
    </submittedName>
</protein>
<feature type="compositionally biased region" description="Polar residues" evidence="1">
    <location>
        <begin position="22"/>
        <end position="36"/>
    </location>
</feature>
<accession>F8VTT5</accession>